<feature type="chain" id="PRO_5035718380" evidence="1">
    <location>
        <begin position="18"/>
        <end position="100"/>
    </location>
</feature>
<reference evidence="2 3" key="1">
    <citation type="submission" date="2020-04" db="EMBL/GenBank/DDBJ databases">
        <authorList>
            <person name="Laetsch R D."/>
            <person name="Stevens L."/>
            <person name="Kumar S."/>
            <person name="Blaxter L. M."/>
        </authorList>
    </citation>
    <scope>NUCLEOTIDE SEQUENCE [LARGE SCALE GENOMIC DNA]</scope>
</reference>
<dbReference type="EMBL" id="CADEPM010000003">
    <property type="protein sequence ID" value="CAB3401802.1"/>
    <property type="molecule type" value="Genomic_DNA"/>
</dbReference>
<evidence type="ECO:0000313" key="2">
    <source>
        <dbReference type="EMBL" id="CAB3401802.1"/>
    </source>
</evidence>
<sequence>MRLLILLLVILPIICMSIYLEEDSFRRNEIHRKFAPFKQSDEGQNDDDYDGQNLRLERKKFNWRMIGGFLKSIPRMFRPPLISLGGIHLPAAQQQQQVAQ</sequence>
<evidence type="ECO:0000256" key="1">
    <source>
        <dbReference type="SAM" id="SignalP"/>
    </source>
</evidence>
<keyword evidence="1" id="KW-0732">Signal</keyword>
<organism evidence="2 3">
    <name type="scientific">Caenorhabditis bovis</name>
    <dbReference type="NCBI Taxonomy" id="2654633"/>
    <lineage>
        <taxon>Eukaryota</taxon>
        <taxon>Metazoa</taxon>
        <taxon>Ecdysozoa</taxon>
        <taxon>Nematoda</taxon>
        <taxon>Chromadorea</taxon>
        <taxon>Rhabditida</taxon>
        <taxon>Rhabditina</taxon>
        <taxon>Rhabditomorpha</taxon>
        <taxon>Rhabditoidea</taxon>
        <taxon>Rhabditidae</taxon>
        <taxon>Peloderinae</taxon>
        <taxon>Caenorhabditis</taxon>
    </lineage>
</organism>
<dbReference type="AlphaFoldDB" id="A0A8S1EV20"/>
<dbReference type="Proteomes" id="UP000494206">
    <property type="component" value="Unassembled WGS sequence"/>
</dbReference>
<evidence type="ECO:0000313" key="3">
    <source>
        <dbReference type="Proteomes" id="UP000494206"/>
    </source>
</evidence>
<gene>
    <name evidence="2" type="ORF">CBOVIS_LOCUS4496</name>
</gene>
<keyword evidence="3" id="KW-1185">Reference proteome</keyword>
<comment type="caution">
    <text evidence="2">The sequence shown here is derived from an EMBL/GenBank/DDBJ whole genome shotgun (WGS) entry which is preliminary data.</text>
</comment>
<accession>A0A8S1EV20</accession>
<protein>
    <submittedName>
        <fullName evidence="2">Uncharacterized protein</fullName>
    </submittedName>
</protein>
<proteinExistence type="predicted"/>
<name>A0A8S1EV20_9PELO</name>
<feature type="signal peptide" evidence="1">
    <location>
        <begin position="1"/>
        <end position="17"/>
    </location>
</feature>